<name>A0AA88EB07_FICCA</name>
<keyword evidence="2" id="KW-1185">Reference proteome</keyword>
<dbReference type="AlphaFoldDB" id="A0AA88EB07"/>
<gene>
    <name evidence="1" type="ORF">TIFTF001_055153</name>
</gene>
<accession>A0AA88EB07</accession>
<evidence type="ECO:0000313" key="1">
    <source>
        <dbReference type="EMBL" id="GMN71427.1"/>
    </source>
</evidence>
<evidence type="ECO:0000313" key="2">
    <source>
        <dbReference type="Proteomes" id="UP001187192"/>
    </source>
</evidence>
<reference evidence="1" key="1">
    <citation type="submission" date="2023-07" db="EMBL/GenBank/DDBJ databases">
        <title>draft genome sequence of fig (Ficus carica).</title>
        <authorList>
            <person name="Takahashi T."/>
            <person name="Nishimura K."/>
        </authorList>
    </citation>
    <scope>NUCLEOTIDE SEQUENCE</scope>
</reference>
<dbReference type="Proteomes" id="UP001187192">
    <property type="component" value="Unassembled WGS sequence"/>
</dbReference>
<organism evidence="1 2">
    <name type="scientific">Ficus carica</name>
    <name type="common">Common fig</name>
    <dbReference type="NCBI Taxonomy" id="3494"/>
    <lineage>
        <taxon>Eukaryota</taxon>
        <taxon>Viridiplantae</taxon>
        <taxon>Streptophyta</taxon>
        <taxon>Embryophyta</taxon>
        <taxon>Tracheophyta</taxon>
        <taxon>Spermatophyta</taxon>
        <taxon>Magnoliopsida</taxon>
        <taxon>eudicotyledons</taxon>
        <taxon>Gunneridae</taxon>
        <taxon>Pentapetalae</taxon>
        <taxon>rosids</taxon>
        <taxon>fabids</taxon>
        <taxon>Rosales</taxon>
        <taxon>Moraceae</taxon>
        <taxon>Ficeae</taxon>
        <taxon>Ficus</taxon>
    </lineage>
</organism>
<proteinExistence type="predicted"/>
<protein>
    <submittedName>
        <fullName evidence="1">Uncharacterized protein</fullName>
    </submittedName>
</protein>
<dbReference type="EMBL" id="BTGU01016512">
    <property type="protein sequence ID" value="GMN71427.1"/>
    <property type="molecule type" value="Genomic_DNA"/>
</dbReference>
<comment type="caution">
    <text evidence="1">The sequence shown here is derived from an EMBL/GenBank/DDBJ whole genome shotgun (WGS) entry which is preliminary data.</text>
</comment>
<sequence>MKIYGKFSLYVVDTRLGFHQRLATREGARLLSNLQYQRWTL</sequence>